<dbReference type="WBParaSite" id="EN70_3747">
    <property type="protein sequence ID" value="EN70_3747"/>
    <property type="gene ID" value="EN70_3747"/>
</dbReference>
<dbReference type="InParanoid" id="A0A1I7VL64"/>
<dbReference type="OrthoDB" id="5871923at2759"/>
<dbReference type="PANTHER" id="PTHR24637:SF421">
    <property type="entry name" value="CUTICLE COLLAGEN DPY-2"/>
    <property type="match status" value="1"/>
</dbReference>
<dbReference type="PANTHER" id="PTHR24637">
    <property type="entry name" value="COLLAGEN"/>
    <property type="match status" value="1"/>
</dbReference>
<evidence type="ECO:0000256" key="3">
    <source>
        <dbReference type="SAM" id="Phobius"/>
    </source>
</evidence>
<protein>
    <submittedName>
        <fullName evidence="6">Col_cuticle_N domain-containing protein</fullName>
    </submittedName>
</protein>
<dbReference type="Pfam" id="PF01391">
    <property type="entry name" value="Collagen"/>
    <property type="match status" value="1"/>
</dbReference>
<keyword evidence="3" id="KW-0472">Membrane</keyword>
<feature type="domain" description="Nematode cuticle collagen N-terminal" evidence="4">
    <location>
        <begin position="48"/>
        <end position="100"/>
    </location>
</feature>
<feature type="transmembrane region" description="Helical" evidence="3">
    <location>
        <begin position="48"/>
        <end position="75"/>
    </location>
</feature>
<accession>A0A1I7VL64</accession>
<evidence type="ECO:0000256" key="1">
    <source>
        <dbReference type="ARBA" id="ARBA00022737"/>
    </source>
</evidence>
<evidence type="ECO:0000256" key="2">
    <source>
        <dbReference type="SAM" id="MobiDB-lite"/>
    </source>
</evidence>
<gene>
    <name evidence="6" type="primary">LOAG_10812</name>
</gene>
<keyword evidence="3" id="KW-1133">Transmembrane helix</keyword>
<evidence type="ECO:0000313" key="5">
    <source>
        <dbReference type="Proteomes" id="UP000095285"/>
    </source>
</evidence>
<feature type="region of interest" description="Disordered" evidence="2">
    <location>
        <begin position="195"/>
        <end position="214"/>
    </location>
</feature>
<sequence length="359" mass="38863">MSSTESVTTENWGYNSEENEMLLKGHKMTVVEAVSLTDLRVLAKSFRILAFFGVILALFSVITTTLAIPVLYYYIQYTLSVLEPEIGYCFDQSLSLWSQLIQIREKGSVKNRKERQVLYHYGSSLSHNSDPSIRYQERFPYRIAHYNTFGWAPILFPFSHPRQANQKYSSGNAQEERCCNCNIGPIGPPGTPGIDGKPGKSTHGAPGKNGIPGDFKSDIRYENVCMTCPPGPSGEVGEPGLKGLPGLPGPKGPRGYSLYHPGPPGPSGPIGLPGLPGFQESPGAPGRPGIIIQKKNEGVPIELAKLQKLSSTTALLGTPNGSVLDDVGRTSNPAIPWTLGFSGPSVANFYSRDSNHTNI</sequence>
<dbReference type="AlphaFoldDB" id="A0A1I7VL64"/>
<organism evidence="5 6">
    <name type="scientific">Loa loa</name>
    <name type="common">Eye worm</name>
    <name type="synonym">Filaria loa</name>
    <dbReference type="NCBI Taxonomy" id="7209"/>
    <lineage>
        <taxon>Eukaryota</taxon>
        <taxon>Metazoa</taxon>
        <taxon>Ecdysozoa</taxon>
        <taxon>Nematoda</taxon>
        <taxon>Chromadorea</taxon>
        <taxon>Rhabditida</taxon>
        <taxon>Spirurina</taxon>
        <taxon>Spiruromorpha</taxon>
        <taxon>Filarioidea</taxon>
        <taxon>Onchocercidae</taxon>
        <taxon>Loa</taxon>
    </lineage>
</organism>
<keyword evidence="3" id="KW-0812">Transmembrane</keyword>
<dbReference type="InterPro" id="IPR008160">
    <property type="entry name" value="Collagen"/>
</dbReference>
<keyword evidence="5" id="KW-1185">Reference proteome</keyword>
<evidence type="ECO:0000313" key="6">
    <source>
        <dbReference type="WBParaSite" id="EN70_3747"/>
    </source>
</evidence>
<evidence type="ECO:0000259" key="4">
    <source>
        <dbReference type="SMART" id="SM01088"/>
    </source>
</evidence>
<reference evidence="6" key="2">
    <citation type="submission" date="2016-11" db="UniProtKB">
        <authorList>
            <consortium name="WormBaseParasite"/>
        </authorList>
    </citation>
    <scope>IDENTIFICATION</scope>
</reference>
<keyword evidence="1" id="KW-0677">Repeat</keyword>
<name>A0A1I7VL64_LOALO</name>
<dbReference type="SMART" id="SM01088">
    <property type="entry name" value="Col_cuticle_N"/>
    <property type="match status" value="1"/>
</dbReference>
<dbReference type="InterPro" id="IPR002486">
    <property type="entry name" value="Col_cuticle_N"/>
</dbReference>
<dbReference type="GO" id="GO:0042302">
    <property type="term" value="F:structural constituent of cuticle"/>
    <property type="evidence" value="ECO:0007669"/>
    <property type="project" value="InterPro"/>
</dbReference>
<proteinExistence type="predicted"/>
<reference evidence="5" key="1">
    <citation type="submission" date="2012-04" db="EMBL/GenBank/DDBJ databases">
        <title>The Genome Sequence of Loa loa.</title>
        <authorList>
            <consortium name="The Broad Institute Genome Sequencing Platform"/>
            <consortium name="Broad Institute Genome Sequencing Center for Infectious Disease"/>
            <person name="Nutman T.B."/>
            <person name="Fink D.L."/>
            <person name="Russ C."/>
            <person name="Young S."/>
            <person name="Zeng Q."/>
            <person name="Gargeya S."/>
            <person name="Alvarado L."/>
            <person name="Berlin A."/>
            <person name="Chapman S.B."/>
            <person name="Chen Z."/>
            <person name="Freedman E."/>
            <person name="Gellesch M."/>
            <person name="Goldberg J."/>
            <person name="Griggs A."/>
            <person name="Gujja S."/>
            <person name="Heilman E.R."/>
            <person name="Heiman D."/>
            <person name="Howarth C."/>
            <person name="Mehta T."/>
            <person name="Neiman D."/>
            <person name="Pearson M."/>
            <person name="Roberts A."/>
            <person name="Saif S."/>
            <person name="Shea T."/>
            <person name="Shenoy N."/>
            <person name="Sisk P."/>
            <person name="Stolte C."/>
            <person name="Sykes S."/>
            <person name="White J."/>
            <person name="Yandava C."/>
            <person name="Haas B."/>
            <person name="Henn M.R."/>
            <person name="Nusbaum C."/>
            <person name="Birren B."/>
        </authorList>
    </citation>
    <scope>NUCLEOTIDE SEQUENCE [LARGE SCALE GENOMIC DNA]</scope>
</reference>
<dbReference type="eggNOG" id="KOG3544">
    <property type="taxonomic scope" value="Eukaryota"/>
</dbReference>
<dbReference type="Proteomes" id="UP000095285">
    <property type="component" value="Unassembled WGS sequence"/>
</dbReference>